<keyword evidence="8" id="KW-1185">Reference proteome</keyword>
<feature type="coiled-coil region" evidence="4">
    <location>
        <begin position="403"/>
        <end position="430"/>
    </location>
</feature>
<dbReference type="EMBL" id="JAUIZM010000004">
    <property type="protein sequence ID" value="KAK1386560.1"/>
    <property type="molecule type" value="Genomic_DNA"/>
</dbReference>
<dbReference type="PROSITE" id="PS51319">
    <property type="entry name" value="TFIIS_N"/>
    <property type="match status" value="1"/>
</dbReference>
<feature type="compositionally biased region" description="Basic residues" evidence="5">
    <location>
        <begin position="445"/>
        <end position="465"/>
    </location>
</feature>
<dbReference type="Proteomes" id="UP001237642">
    <property type="component" value="Unassembled WGS sequence"/>
</dbReference>
<dbReference type="InterPro" id="IPR035441">
    <property type="entry name" value="TFIIS/LEDGF_dom_sf"/>
</dbReference>
<dbReference type="SUPFAM" id="SSF47676">
    <property type="entry name" value="Conserved domain common to transcription factors TFIIS, elongin A, CRSP70"/>
    <property type="match status" value="1"/>
</dbReference>
<dbReference type="SMART" id="SM00509">
    <property type="entry name" value="TFS2N"/>
    <property type="match status" value="1"/>
</dbReference>
<comment type="subcellular location">
    <subcellularLocation>
        <location evidence="1 3">Nucleus</location>
    </subcellularLocation>
</comment>
<evidence type="ECO:0000256" key="2">
    <source>
        <dbReference type="ARBA" id="ARBA00023242"/>
    </source>
</evidence>
<comment type="caution">
    <text evidence="7">The sequence shown here is derived from an EMBL/GenBank/DDBJ whole genome shotgun (WGS) entry which is preliminary data.</text>
</comment>
<evidence type="ECO:0000259" key="6">
    <source>
        <dbReference type="PROSITE" id="PS51319"/>
    </source>
</evidence>
<evidence type="ECO:0000256" key="4">
    <source>
        <dbReference type="SAM" id="Coils"/>
    </source>
</evidence>
<feature type="region of interest" description="Disordered" evidence="5">
    <location>
        <begin position="436"/>
        <end position="465"/>
    </location>
</feature>
<keyword evidence="4" id="KW-0175">Coiled coil</keyword>
<gene>
    <name evidence="7" type="ORF">POM88_014738</name>
</gene>
<protein>
    <submittedName>
        <fullName evidence="7">Mediator of RNA polymerase II transcription subunit 26b</fullName>
    </submittedName>
</protein>
<dbReference type="CDD" id="cd00183">
    <property type="entry name" value="TFIIS_I"/>
    <property type="match status" value="1"/>
</dbReference>
<accession>A0AAD8IMA5</accession>
<feature type="compositionally biased region" description="Basic and acidic residues" evidence="5">
    <location>
        <begin position="364"/>
        <end position="382"/>
    </location>
</feature>
<keyword evidence="2 3" id="KW-0539">Nucleus</keyword>
<evidence type="ECO:0000256" key="3">
    <source>
        <dbReference type="PROSITE-ProRule" id="PRU00649"/>
    </source>
</evidence>
<feature type="region of interest" description="Disordered" evidence="5">
    <location>
        <begin position="229"/>
        <end position="253"/>
    </location>
</feature>
<evidence type="ECO:0000256" key="5">
    <source>
        <dbReference type="SAM" id="MobiDB-lite"/>
    </source>
</evidence>
<dbReference type="PANTHER" id="PTHR46554">
    <property type="entry name" value="MEDIATOR OF RNA POLYMERASE II TRANSCRIPTION SUBUNIT 26A-RELATED"/>
    <property type="match status" value="1"/>
</dbReference>
<feature type="domain" description="TFIIS N-terminal" evidence="6">
    <location>
        <begin position="143"/>
        <end position="218"/>
    </location>
</feature>
<feature type="compositionally biased region" description="Low complexity" evidence="5">
    <location>
        <begin position="229"/>
        <end position="238"/>
    </location>
</feature>
<proteinExistence type="predicted"/>
<dbReference type="InterPro" id="IPR017923">
    <property type="entry name" value="TFIIS_N"/>
</dbReference>
<dbReference type="Pfam" id="PF08711">
    <property type="entry name" value="Med26"/>
    <property type="match status" value="1"/>
</dbReference>
<dbReference type="PANTHER" id="PTHR46554:SF2">
    <property type="entry name" value="TFIIS N-TERMINAL DOMAIN-CONTAINING PROTEIN"/>
    <property type="match status" value="1"/>
</dbReference>
<dbReference type="AlphaFoldDB" id="A0AAD8IMA5"/>
<name>A0AAD8IMA5_9APIA</name>
<evidence type="ECO:0000256" key="1">
    <source>
        <dbReference type="ARBA" id="ARBA00004123"/>
    </source>
</evidence>
<feature type="region of interest" description="Disordered" evidence="5">
    <location>
        <begin position="354"/>
        <end position="402"/>
    </location>
</feature>
<organism evidence="7 8">
    <name type="scientific">Heracleum sosnowskyi</name>
    <dbReference type="NCBI Taxonomy" id="360622"/>
    <lineage>
        <taxon>Eukaryota</taxon>
        <taxon>Viridiplantae</taxon>
        <taxon>Streptophyta</taxon>
        <taxon>Embryophyta</taxon>
        <taxon>Tracheophyta</taxon>
        <taxon>Spermatophyta</taxon>
        <taxon>Magnoliopsida</taxon>
        <taxon>eudicotyledons</taxon>
        <taxon>Gunneridae</taxon>
        <taxon>Pentapetalae</taxon>
        <taxon>asterids</taxon>
        <taxon>campanulids</taxon>
        <taxon>Apiales</taxon>
        <taxon>Apiaceae</taxon>
        <taxon>Apioideae</taxon>
        <taxon>apioid superclade</taxon>
        <taxon>Tordylieae</taxon>
        <taxon>Tordyliinae</taxon>
        <taxon>Heracleum</taxon>
    </lineage>
</organism>
<feature type="region of interest" description="Disordered" evidence="5">
    <location>
        <begin position="90"/>
        <end position="122"/>
    </location>
</feature>
<dbReference type="InterPro" id="IPR003617">
    <property type="entry name" value="TFIIS/CRSP70_N_sub"/>
</dbReference>
<dbReference type="Gene3D" id="1.20.930.10">
    <property type="entry name" value="Conserved domain common to transcription factors TFIIS, elongin A, CRSP70"/>
    <property type="match status" value="1"/>
</dbReference>
<reference evidence="7" key="1">
    <citation type="submission" date="2023-02" db="EMBL/GenBank/DDBJ databases">
        <title>Genome of toxic invasive species Heracleum sosnowskyi carries increased number of genes despite the absence of recent whole-genome duplications.</title>
        <authorList>
            <person name="Schelkunov M."/>
            <person name="Shtratnikova V."/>
            <person name="Makarenko M."/>
            <person name="Klepikova A."/>
            <person name="Omelchenko D."/>
            <person name="Novikova G."/>
            <person name="Obukhova E."/>
            <person name="Bogdanov V."/>
            <person name="Penin A."/>
            <person name="Logacheva M."/>
        </authorList>
    </citation>
    <scope>NUCLEOTIDE SEQUENCE</scope>
    <source>
        <strain evidence="7">Hsosn_3</strain>
        <tissue evidence="7">Leaf</tissue>
    </source>
</reference>
<feature type="compositionally biased region" description="Basic and acidic residues" evidence="5">
    <location>
        <begin position="90"/>
        <end position="103"/>
    </location>
</feature>
<dbReference type="GO" id="GO:0005634">
    <property type="term" value="C:nucleus"/>
    <property type="evidence" value="ECO:0007669"/>
    <property type="project" value="UniProtKB-SubCell"/>
</dbReference>
<evidence type="ECO:0000313" key="7">
    <source>
        <dbReference type="EMBL" id="KAK1386560.1"/>
    </source>
</evidence>
<sequence>MAGLKNLDKWRDFFRSCCNSADIFDIIQHAILIAACDCPKEFKLRRDQIAETLFSCKMIKCVGCDHVELGVKSGGDEDFKIDGGFEFEGGRSKESKVDSCRDDDHDDDGDDDHQMNDQMGSHFSYGDAEALTDEIEKEAQIHGEVLRIKEILENSEDEPISSLLDSLRRLELMALSVETLRATEIGKTVNVLRKHGSKDIRQLARTLIEGWKVLVDEWVNATATATATVAGAPEGATPESLNPSSVVDEDHGLPSPPLDDLAFFATQPTTMELNGFFDGLEDEDYPGHYTELNKNKETGRKQAEDNRIVKQRPRLPVESIIPPKDKKIEQSRKPDASLSKQVVPLKPKLPVADTRAARPAKLSVDQRVRTETKLQQKPEKVAIQRPPVTQQNKPRCSDEASEQVKLEATKRKLQERYQQAENAKRQRTIQVMELRDLPKQDLGHKNFHGKPGNTHKRNWANNGRR</sequence>
<evidence type="ECO:0000313" key="8">
    <source>
        <dbReference type="Proteomes" id="UP001237642"/>
    </source>
</evidence>
<reference evidence="7" key="2">
    <citation type="submission" date="2023-05" db="EMBL/GenBank/DDBJ databases">
        <authorList>
            <person name="Schelkunov M.I."/>
        </authorList>
    </citation>
    <scope>NUCLEOTIDE SEQUENCE</scope>
    <source>
        <strain evidence="7">Hsosn_3</strain>
        <tissue evidence="7">Leaf</tissue>
    </source>
</reference>